<dbReference type="AlphaFoldDB" id="A0A927EA19"/>
<evidence type="ECO:0000313" key="1">
    <source>
        <dbReference type="EMBL" id="MBD3847103.1"/>
    </source>
</evidence>
<dbReference type="InterPro" id="IPR011738">
    <property type="entry name" value="Phage_CHP"/>
</dbReference>
<reference evidence="1" key="1">
    <citation type="submission" date="2020-09" db="EMBL/GenBank/DDBJ databases">
        <title>Bosea spartocytisi sp. nov. a root nodule endophyte of Spartocytisus supranubius in the high mountain ecosystem fo the Teide National Park (Canary Islands, Spain).</title>
        <authorList>
            <person name="Pulido-Suarez L."/>
            <person name="Peix A."/>
            <person name="Igual J.M."/>
            <person name="Socas-Perez N."/>
            <person name="Velazquez E."/>
            <person name="Flores-Felix J.D."/>
            <person name="Leon-Barrios M."/>
        </authorList>
    </citation>
    <scope>NUCLEOTIDE SEQUENCE</scope>
    <source>
        <strain evidence="1">SSUT16</strain>
    </source>
</reference>
<dbReference type="RefSeq" id="WP_191124685.1">
    <property type="nucleotide sequence ID" value="NZ_JACXWY010000009.1"/>
</dbReference>
<comment type="caution">
    <text evidence="1">The sequence shown here is derived from an EMBL/GenBank/DDBJ whole genome shotgun (WGS) entry which is preliminary data.</text>
</comment>
<name>A0A927EA19_9HYPH</name>
<dbReference type="NCBIfam" id="TIGR02215">
    <property type="entry name" value="phage_chp_gp8"/>
    <property type="match status" value="1"/>
</dbReference>
<keyword evidence="2" id="KW-1185">Reference proteome</keyword>
<proteinExistence type="predicted"/>
<dbReference type="EMBL" id="JACXWY010000009">
    <property type="protein sequence ID" value="MBD3847103.1"/>
    <property type="molecule type" value="Genomic_DNA"/>
</dbReference>
<gene>
    <name evidence="1" type="ORF">IED13_15445</name>
</gene>
<dbReference type="CDD" id="cd08054">
    <property type="entry name" value="gp6"/>
    <property type="match status" value="1"/>
</dbReference>
<evidence type="ECO:0000313" key="2">
    <source>
        <dbReference type="Proteomes" id="UP000619295"/>
    </source>
</evidence>
<dbReference type="NCBIfam" id="TIGR01560">
    <property type="entry name" value="put_DNA_pack"/>
    <property type="match status" value="1"/>
</dbReference>
<organism evidence="1 2">
    <name type="scientific">Bosea spartocytisi</name>
    <dbReference type="NCBI Taxonomy" id="2773451"/>
    <lineage>
        <taxon>Bacteria</taxon>
        <taxon>Pseudomonadati</taxon>
        <taxon>Pseudomonadota</taxon>
        <taxon>Alphaproteobacteria</taxon>
        <taxon>Hyphomicrobiales</taxon>
        <taxon>Boseaceae</taxon>
        <taxon>Bosea</taxon>
    </lineage>
</organism>
<protein>
    <submittedName>
        <fullName evidence="1">Phage gp6-like head-tail connector protein</fullName>
    </submittedName>
</protein>
<accession>A0A927EA19</accession>
<dbReference type="Gene3D" id="1.10.3230.30">
    <property type="entry name" value="Phage gp6-like head-tail connector protein"/>
    <property type="match status" value="1"/>
</dbReference>
<dbReference type="Pfam" id="PF05135">
    <property type="entry name" value="Phage_connect_1"/>
    <property type="match status" value="1"/>
</dbReference>
<dbReference type="InterPro" id="IPR021146">
    <property type="entry name" value="Phage_gp6-like_head-tail"/>
</dbReference>
<dbReference type="InterPro" id="IPR006450">
    <property type="entry name" value="Phage_HK97_gp6-like"/>
</dbReference>
<dbReference type="Proteomes" id="UP000619295">
    <property type="component" value="Unassembled WGS sequence"/>
</dbReference>
<sequence>MPKVIVVVRPESILPLDLVKQHLRIDHSAEDALLQTYIAAATEEIDGPDGWLGVSLGRQTLEWQGDSFPADGSSPIMLPCGPVFQIVSVSYTDRDGGSQSFADHELFGQDLFVKRGSRWPSTICRPAAARIRYESGHVQEAVPTPVIQALLIMVEDFWERRAVDGPMHPTAARLLAPRRVWI</sequence>